<dbReference type="KEGG" id="vg:29058986"/>
<reference evidence="1 2" key="1">
    <citation type="journal article" date="2016" name="Virology">
        <title>The genome of AR9, a giant transducing Bacillus phage encoding two multisubunit RNA polymerases.</title>
        <authorList>
            <person name="Lavysh D."/>
            <person name="Sokolova M."/>
            <person name="Minakhin L."/>
            <person name="Yakunina M."/>
            <person name="Artamonova T."/>
            <person name="Kozyavkin S."/>
            <person name="Makarova K.S."/>
            <person name="Koonin E.V."/>
            <person name="Severinov K."/>
        </authorList>
    </citation>
    <scope>NUCLEOTIDE SEQUENCE [LARGE SCALE GENOMIC DNA]</scope>
</reference>
<evidence type="ECO:0000313" key="2">
    <source>
        <dbReference type="Proteomes" id="UP000202618"/>
    </source>
</evidence>
<gene>
    <name evidence="1" type="ORF">AR9_g268</name>
</gene>
<dbReference type="GeneID" id="29058986"/>
<organism evidence="1 2">
    <name type="scientific">Bacillus phage AR9</name>
    <dbReference type="NCBI Taxonomy" id="1815509"/>
    <lineage>
        <taxon>Viruses</taxon>
        <taxon>Duplodnaviria</taxon>
        <taxon>Heunggongvirae</taxon>
        <taxon>Uroviricota</taxon>
        <taxon>Caudoviricetes</taxon>
        <taxon>Takahashivirus</taxon>
        <taxon>Bacillus phage PBS1</taxon>
    </lineage>
</organism>
<evidence type="ECO:0000313" key="1">
    <source>
        <dbReference type="EMBL" id="AMS01352.1"/>
    </source>
</evidence>
<protein>
    <submittedName>
        <fullName evidence="1">Uncharacterized protein</fullName>
    </submittedName>
</protein>
<dbReference type="RefSeq" id="YP_009283172.1">
    <property type="nucleotide sequence ID" value="NC_031039.1"/>
</dbReference>
<dbReference type="EMBL" id="KU878088">
    <property type="protein sequence ID" value="AMS01352.1"/>
    <property type="molecule type" value="Genomic_DNA"/>
</dbReference>
<dbReference type="Proteomes" id="UP000202618">
    <property type="component" value="Segment"/>
</dbReference>
<sequence>MINKKDLKEIKTDKGTYYANVIRKISGEQFKWKITIYEKVKGKIFRKYKALTSTETIWYYNTNDYYLKDDNYLIHKVIELIRSYERNKVEIIEDNYLNWNPNKI</sequence>
<accession>A0A172JIH6</accession>
<name>A0A172JIH6_BPPB1</name>
<proteinExistence type="predicted"/>